<sequence>MEFIHQSVFEGFRFGCRVVEQPAPRTEPVVVLGGAYQTMHSNRRSERPWASAATLVNVELPGLGTADDLPAEYGFDFMGDALGHLLDELALDRVNIIAVSYGTAIAYRYAHRRAERVARLALVGATPSLPGDARATVEAMSRLLREGAMAEFARRAVDLLVCRRPECLEAHPHSAAEVLRRVLEAADPHDVERYAAANDRLLRHPFDHPEGIHGVRALCVSGEHDRLCPPQRARAVAESIPGAVFTTMKGSGHVVHLERPKDFSDVLARFLTDEDLTGHPSLTTLEHVPAADARRTPLRV</sequence>
<dbReference type="GO" id="GO:0016787">
    <property type="term" value="F:hydrolase activity"/>
    <property type="evidence" value="ECO:0007669"/>
    <property type="project" value="UniProtKB-KW"/>
</dbReference>
<proteinExistence type="predicted"/>
<keyword evidence="2" id="KW-0378">Hydrolase</keyword>
<comment type="caution">
    <text evidence="2">The sequence shown here is derived from an EMBL/GenBank/DDBJ whole genome shotgun (WGS) entry which is preliminary data.</text>
</comment>
<dbReference type="EMBL" id="BMSL01000011">
    <property type="protein sequence ID" value="GGS45829.1"/>
    <property type="molecule type" value="Genomic_DNA"/>
</dbReference>
<dbReference type="PANTHER" id="PTHR43194">
    <property type="entry name" value="HYDROLASE ALPHA/BETA FOLD FAMILY"/>
    <property type="match status" value="1"/>
</dbReference>
<dbReference type="Gene3D" id="3.40.50.1820">
    <property type="entry name" value="alpha/beta hydrolase"/>
    <property type="match status" value="1"/>
</dbReference>
<dbReference type="Pfam" id="PF00561">
    <property type="entry name" value="Abhydrolase_1"/>
    <property type="match status" value="1"/>
</dbReference>
<dbReference type="SUPFAM" id="SSF53474">
    <property type="entry name" value="alpha/beta-Hydrolases"/>
    <property type="match status" value="1"/>
</dbReference>
<reference evidence="2" key="1">
    <citation type="journal article" date="2014" name="Int. J. Syst. Evol. Microbiol.">
        <title>Complete genome sequence of Corynebacterium casei LMG S-19264T (=DSM 44701T), isolated from a smear-ripened cheese.</title>
        <authorList>
            <consortium name="US DOE Joint Genome Institute (JGI-PGF)"/>
            <person name="Walter F."/>
            <person name="Albersmeier A."/>
            <person name="Kalinowski J."/>
            <person name="Ruckert C."/>
        </authorList>
    </citation>
    <scope>NUCLEOTIDE SEQUENCE</scope>
    <source>
        <strain evidence="2">JCM 4234</strain>
    </source>
</reference>
<feature type="domain" description="AB hydrolase-1" evidence="1">
    <location>
        <begin position="28"/>
        <end position="260"/>
    </location>
</feature>
<dbReference type="PANTHER" id="PTHR43194:SF2">
    <property type="entry name" value="PEROXISOMAL MEMBRANE PROTEIN LPX1"/>
    <property type="match status" value="1"/>
</dbReference>
<protein>
    <submittedName>
        <fullName evidence="2">Hydrolase</fullName>
    </submittedName>
</protein>
<evidence type="ECO:0000313" key="3">
    <source>
        <dbReference type="Proteomes" id="UP000653493"/>
    </source>
</evidence>
<dbReference type="InterPro" id="IPR029058">
    <property type="entry name" value="AB_hydrolase_fold"/>
</dbReference>
<reference evidence="2" key="2">
    <citation type="submission" date="2020-09" db="EMBL/GenBank/DDBJ databases">
        <authorList>
            <person name="Sun Q."/>
            <person name="Ohkuma M."/>
        </authorList>
    </citation>
    <scope>NUCLEOTIDE SEQUENCE</scope>
    <source>
        <strain evidence="2">JCM 4234</strain>
    </source>
</reference>
<accession>A0A918GLD3</accession>
<dbReference type="AlphaFoldDB" id="A0A918GLD3"/>
<evidence type="ECO:0000313" key="2">
    <source>
        <dbReference type="EMBL" id="GGS45829.1"/>
    </source>
</evidence>
<name>A0A918GLD3_STRGD</name>
<dbReference type="InterPro" id="IPR000073">
    <property type="entry name" value="AB_hydrolase_1"/>
</dbReference>
<keyword evidence="3" id="KW-1185">Reference proteome</keyword>
<dbReference type="InterPro" id="IPR050228">
    <property type="entry name" value="Carboxylesterase_BioH"/>
</dbReference>
<evidence type="ECO:0000259" key="1">
    <source>
        <dbReference type="Pfam" id="PF00561"/>
    </source>
</evidence>
<gene>
    <name evidence="2" type="ORF">GCM10010238_39430</name>
</gene>
<dbReference type="Proteomes" id="UP000653493">
    <property type="component" value="Unassembled WGS sequence"/>
</dbReference>
<organism evidence="2 3">
    <name type="scientific">Streptomyces griseoviridis</name>
    <dbReference type="NCBI Taxonomy" id="45398"/>
    <lineage>
        <taxon>Bacteria</taxon>
        <taxon>Bacillati</taxon>
        <taxon>Actinomycetota</taxon>
        <taxon>Actinomycetes</taxon>
        <taxon>Kitasatosporales</taxon>
        <taxon>Streptomycetaceae</taxon>
        <taxon>Streptomyces</taxon>
    </lineage>
</organism>